<evidence type="ECO:0000313" key="2">
    <source>
        <dbReference type="EMBL" id="KAK3342904.1"/>
    </source>
</evidence>
<dbReference type="RefSeq" id="XP_062680697.1">
    <property type="nucleotide sequence ID" value="XM_062825640.1"/>
</dbReference>
<accession>A0AAE0JD05</accession>
<dbReference type="GeneID" id="87862794"/>
<feature type="compositionally biased region" description="Low complexity" evidence="1">
    <location>
        <begin position="187"/>
        <end position="197"/>
    </location>
</feature>
<sequence length="283" mass="31413">MRVPYRSSTSPQTLPRTGGSNESDQTRKDTIYILYVSRFGSNISPHSLGHHFDVSTHEPGAIATVSARFLSVLTGKPVEEYVAMGSREECLFNIEWEFPEYKGLPKATTRHLLKTESTSDISFSGGLDWVKKLLEQSVISSRDWTTTLTRTTITQPFPDFPFVVSYEPRTKKDHGDGQTSVYSEAPSATTSTTAASTDIPSNSSEMQNQNQNQTQHEFEPEIEALKQQWKQAKAFYARTGDMSEMGAVMARGNIILGLLSRTGGRGSEGCNCSLLSLRSIFYN</sequence>
<feature type="region of interest" description="Disordered" evidence="1">
    <location>
        <begin position="1"/>
        <end position="25"/>
    </location>
</feature>
<feature type="compositionally biased region" description="Polar residues" evidence="1">
    <location>
        <begin position="1"/>
        <end position="23"/>
    </location>
</feature>
<gene>
    <name evidence="2" type="ORF">B0H65DRAFT_443686</name>
</gene>
<keyword evidence="3" id="KW-1185">Reference proteome</keyword>
<evidence type="ECO:0000313" key="3">
    <source>
        <dbReference type="Proteomes" id="UP001278500"/>
    </source>
</evidence>
<evidence type="ECO:0000256" key="1">
    <source>
        <dbReference type="SAM" id="MobiDB-lite"/>
    </source>
</evidence>
<name>A0AAE0JD05_9PEZI</name>
<reference evidence="2" key="1">
    <citation type="journal article" date="2023" name="Mol. Phylogenet. Evol.">
        <title>Genome-scale phylogeny and comparative genomics of the fungal order Sordariales.</title>
        <authorList>
            <person name="Hensen N."/>
            <person name="Bonometti L."/>
            <person name="Westerberg I."/>
            <person name="Brannstrom I.O."/>
            <person name="Guillou S."/>
            <person name="Cros-Aarteil S."/>
            <person name="Calhoun S."/>
            <person name="Haridas S."/>
            <person name="Kuo A."/>
            <person name="Mondo S."/>
            <person name="Pangilinan J."/>
            <person name="Riley R."/>
            <person name="LaButti K."/>
            <person name="Andreopoulos B."/>
            <person name="Lipzen A."/>
            <person name="Chen C."/>
            <person name="Yan M."/>
            <person name="Daum C."/>
            <person name="Ng V."/>
            <person name="Clum A."/>
            <person name="Steindorff A."/>
            <person name="Ohm R.A."/>
            <person name="Martin F."/>
            <person name="Silar P."/>
            <person name="Natvig D.O."/>
            <person name="Lalanne C."/>
            <person name="Gautier V."/>
            <person name="Ament-Velasquez S.L."/>
            <person name="Kruys A."/>
            <person name="Hutchinson M.I."/>
            <person name="Powell A.J."/>
            <person name="Barry K."/>
            <person name="Miller A.N."/>
            <person name="Grigoriev I.V."/>
            <person name="Debuchy R."/>
            <person name="Gladieux P."/>
            <person name="Hiltunen Thoren M."/>
            <person name="Johannesson H."/>
        </authorList>
    </citation>
    <scope>NUCLEOTIDE SEQUENCE</scope>
    <source>
        <strain evidence="2">CBS 560.94</strain>
    </source>
</reference>
<dbReference type="EMBL" id="JAUEPP010000005">
    <property type="protein sequence ID" value="KAK3342904.1"/>
    <property type="molecule type" value="Genomic_DNA"/>
</dbReference>
<protein>
    <submittedName>
        <fullName evidence="2">Uncharacterized protein</fullName>
    </submittedName>
</protein>
<dbReference type="AlphaFoldDB" id="A0AAE0JD05"/>
<reference evidence="2" key="2">
    <citation type="submission" date="2023-06" db="EMBL/GenBank/DDBJ databases">
        <authorList>
            <consortium name="Lawrence Berkeley National Laboratory"/>
            <person name="Haridas S."/>
            <person name="Hensen N."/>
            <person name="Bonometti L."/>
            <person name="Westerberg I."/>
            <person name="Brannstrom I.O."/>
            <person name="Guillou S."/>
            <person name="Cros-Aarteil S."/>
            <person name="Calhoun S."/>
            <person name="Kuo A."/>
            <person name="Mondo S."/>
            <person name="Pangilinan J."/>
            <person name="Riley R."/>
            <person name="Labutti K."/>
            <person name="Andreopoulos B."/>
            <person name="Lipzen A."/>
            <person name="Chen C."/>
            <person name="Yanf M."/>
            <person name="Daum C."/>
            <person name="Ng V."/>
            <person name="Clum A."/>
            <person name="Steindorff A."/>
            <person name="Ohm R."/>
            <person name="Martin F."/>
            <person name="Silar P."/>
            <person name="Natvig D."/>
            <person name="Lalanne C."/>
            <person name="Gautier V."/>
            <person name="Ament-Velasquez S.L."/>
            <person name="Kruys A."/>
            <person name="Hutchinson M.I."/>
            <person name="Powell A.J."/>
            <person name="Barry K."/>
            <person name="Miller A.N."/>
            <person name="Grigoriev I.V."/>
            <person name="Debuchy R."/>
            <person name="Gladieux P."/>
            <person name="Thoren M.H."/>
            <person name="Johannesson H."/>
        </authorList>
    </citation>
    <scope>NUCLEOTIDE SEQUENCE</scope>
    <source>
        <strain evidence="2">CBS 560.94</strain>
    </source>
</reference>
<dbReference type="Proteomes" id="UP001278500">
    <property type="component" value="Unassembled WGS sequence"/>
</dbReference>
<organism evidence="2 3">
    <name type="scientific">Neurospora tetraspora</name>
    <dbReference type="NCBI Taxonomy" id="94610"/>
    <lineage>
        <taxon>Eukaryota</taxon>
        <taxon>Fungi</taxon>
        <taxon>Dikarya</taxon>
        <taxon>Ascomycota</taxon>
        <taxon>Pezizomycotina</taxon>
        <taxon>Sordariomycetes</taxon>
        <taxon>Sordariomycetidae</taxon>
        <taxon>Sordariales</taxon>
        <taxon>Sordariaceae</taxon>
        <taxon>Neurospora</taxon>
    </lineage>
</organism>
<comment type="caution">
    <text evidence="2">The sequence shown here is derived from an EMBL/GenBank/DDBJ whole genome shotgun (WGS) entry which is preliminary data.</text>
</comment>
<proteinExistence type="predicted"/>
<feature type="region of interest" description="Disordered" evidence="1">
    <location>
        <begin position="168"/>
        <end position="217"/>
    </location>
</feature>